<dbReference type="SUPFAM" id="SSF141868">
    <property type="entry name" value="EAL domain-like"/>
    <property type="match status" value="1"/>
</dbReference>
<dbReference type="SUPFAM" id="SSF55073">
    <property type="entry name" value="Nucleotide cyclase"/>
    <property type="match status" value="1"/>
</dbReference>
<comment type="caution">
    <text evidence="9">The sequence shown here is derived from an EMBL/GenBank/DDBJ whole genome shotgun (WGS) entry which is preliminary data.</text>
</comment>
<evidence type="ECO:0000313" key="9">
    <source>
        <dbReference type="EMBL" id="PWV63172.1"/>
    </source>
</evidence>
<feature type="domain" description="PAS" evidence="5">
    <location>
        <begin position="149"/>
        <end position="218"/>
    </location>
</feature>
<dbReference type="PROSITE" id="PS50883">
    <property type="entry name" value="EAL"/>
    <property type="match status" value="1"/>
</dbReference>
<evidence type="ECO:0000256" key="3">
    <source>
        <dbReference type="PROSITE-ProRule" id="PRU00169"/>
    </source>
</evidence>
<feature type="domain" description="GGDEF" evidence="8">
    <location>
        <begin position="309"/>
        <end position="445"/>
    </location>
</feature>
<organism evidence="9 10">
    <name type="scientific">Plasticicumulans acidivorans</name>
    <dbReference type="NCBI Taxonomy" id="886464"/>
    <lineage>
        <taxon>Bacteria</taxon>
        <taxon>Pseudomonadati</taxon>
        <taxon>Pseudomonadota</taxon>
        <taxon>Gammaproteobacteria</taxon>
        <taxon>Candidatus Competibacteraceae</taxon>
        <taxon>Plasticicumulans</taxon>
    </lineage>
</organism>
<dbReference type="PROSITE" id="PS50113">
    <property type="entry name" value="PAC"/>
    <property type="match status" value="1"/>
</dbReference>
<dbReference type="InterPro" id="IPR029787">
    <property type="entry name" value="Nucleotide_cyclase"/>
</dbReference>
<dbReference type="RefSeq" id="WP_110017684.1">
    <property type="nucleotide sequence ID" value="NZ_QGTJ01000003.1"/>
</dbReference>
<dbReference type="NCBIfam" id="TIGR00229">
    <property type="entry name" value="sensory_box"/>
    <property type="match status" value="1"/>
</dbReference>
<dbReference type="AlphaFoldDB" id="A0A317MXN5"/>
<dbReference type="SMART" id="SM00267">
    <property type="entry name" value="GGDEF"/>
    <property type="match status" value="1"/>
</dbReference>
<dbReference type="EC" id="3.1.4.52" evidence="1"/>
<dbReference type="Pfam" id="PF00990">
    <property type="entry name" value="GGDEF"/>
    <property type="match status" value="1"/>
</dbReference>
<dbReference type="GO" id="GO:0000160">
    <property type="term" value="P:phosphorelay signal transduction system"/>
    <property type="evidence" value="ECO:0007669"/>
    <property type="project" value="InterPro"/>
</dbReference>
<dbReference type="CDD" id="cd01949">
    <property type="entry name" value="GGDEF"/>
    <property type="match status" value="1"/>
</dbReference>
<evidence type="ECO:0000259" key="8">
    <source>
        <dbReference type="PROSITE" id="PS50887"/>
    </source>
</evidence>
<dbReference type="SMART" id="SM00448">
    <property type="entry name" value="REC"/>
    <property type="match status" value="1"/>
</dbReference>
<evidence type="ECO:0000259" key="6">
    <source>
        <dbReference type="PROSITE" id="PS50113"/>
    </source>
</evidence>
<evidence type="ECO:0000256" key="2">
    <source>
        <dbReference type="ARBA" id="ARBA00022636"/>
    </source>
</evidence>
<keyword evidence="10" id="KW-1185">Reference proteome</keyword>
<dbReference type="NCBIfam" id="TIGR00254">
    <property type="entry name" value="GGDEF"/>
    <property type="match status" value="1"/>
</dbReference>
<dbReference type="Gene3D" id="3.30.450.20">
    <property type="entry name" value="PAS domain"/>
    <property type="match status" value="1"/>
</dbReference>
<dbReference type="InterPro" id="IPR011006">
    <property type="entry name" value="CheY-like_superfamily"/>
</dbReference>
<dbReference type="Proteomes" id="UP000246569">
    <property type="component" value="Unassembled WGS sequence"/>
</dbReference>
<dbReference type="OrthoDB" id="9804951at2"/>
<dbReference type="InterPro" id="IPR013656">
    <property type="entry name" value="PAS_4"/>
</dbReference>
<dbReference type="SMART" id="SM00091">
    <property type="entry name" value="PAS"/>
    <property type="match status" value="1"/>
</dbReference>
<dbReference type="InterPro" id="IPR000160">
    <property type="entry name" value="GGDEF_dom"/>
</dbReference>
<keyword evidence="3" id="KW-0597">Phosphoprotein</keyword>
<evidence type="ECO:0000259" key="5">
    <source>
        <dbReference type="PROSITE" id="PS50112"/>
    </source>
</evidence>
<keyword evidence="2" id="KW-0973">c-di-GMP</keyword>
<feature type="domain" description="EAL" evidence="7">
    <location>
        <begin position="452"/>
        <end position="706"/>
    </location>
</feature>
<feature type="domain" description="PAC" evidence="6">
    <location>
        <begin position="221"/>
        <end position="277"/>
    </location>
</feature>
<name>A0A317MXN5_9GAMM</name>
<dbReference type="Pfam" id="PF00563">
    <property type="entry name" value="EAL"/>
    <property type="match status" value="1"/>
</dbReference>
<dbReference type="InterPro" id="IPR035965">
    <property type="entry name" value="PAS-like_dom_sf"/>
</dbReference>
<evidence type="ECO:0000259" key="7">
    <source>
        <dbReference type="PROSITE" id="PS50883"/>
    </source>
</evidence>
<evidence type="ECO:0000313" key="10">
    <source>
        <dbReference type="Proteomes" id="UP000246569"/>
    </source>
</evidence>
<dbReference type="GO" id="GO:0071111">
    <property type="term" value="F:cyclic-guanylate-specific phosphodiesterase activity"/>
    <property type="evidence" value="ECO:0007669"/>
    <property type="project" value="UniProtKB-EC"/>
</dbReference>
<reference evidence="9 10" key="1">
    <citation type="submission" date="2018-05" db="EMBL/GenBank/DDBJ databases">
        <title>Genomic Encyclopedia of Type Strains, Phase IV (KMG-IV): sequencing the most valuable type-strain genomes for metagenomic binning, comparative biology and taxonomic classification.</title>
        <authorList>
            <person name="Goeker M."/>
        </authorList>
    </citation>
    <scope>NUCLEOTIDE SEQUENCE [LARGE SCALE GENOMIC DNA]</scope>
    <source>
        <strain evidence="9 10">DSM 23606</strain>
    </source>
</reference>
<accession>A0A317MXN5</accession>
<evidence type="ECO:0000259" key="4">
    <source>
        <dbReference type="PROSITE" id="PS50110"/>
    </source>
</evidence>
<dbReference type="Gene3D" id="3.30.70.270">
    <property type="match status" value="1"/>
</dbReference>
<dbReference type="PANTHER" id="PTHR44757">
    <property type="entry name" value="DIGUANYLATE CYCLASE DGCP"/>
    <property type="match status" value="1"/>
</dbReference>
<dbReference type="FunFam" id="3.20.20.450:FF:000001">
    <property type="entry name" value="Cyclic di-GMP phosphodiesterase yahA"/>
    <property type="match status" value="1"/>
</dbReference>
<dbReference type="InterPro" id="IPR035919">
    <property type="entry name" value="EAL_sf"/>
</dbReference>
<dbReference type="Gene3D" id="3.20.20.450">
    <property type="entry name" value="EAL domain"/>
    <property type="match status" value="1"/>
</dbReference>
<feature type="modified residue" description="4-aspartylphosphate" evidence="3">
    <location>
        <position position="65"/>
    </location>
</feature>
<dbReference type="SUPFAM" id="SSF55785">
    <property type="entry name" value="PYP-like sensor domain (PAS domain)"/>
    <property type="match status" value="1"/>
</dbReference>
<protein>
    <recommendedName>
        <fullName evidence="1">cyclic-guanylate-specific phosphodiesterase</fullName>
        <ecNumber evidence="1">3.1.4.52</ecNumber>
    </recommendedName>
</protein>
<dbReference type="SMART" id="SM00052">
    <property type="entry name" value="EAL"/>
    <property type="match status" value="1"/>
</dbReference>
<dbReference type="EMBL" id="QGTJ01000003">
    <property type="protein sequence ID" value="PWV63172.1"/>
    <property type="molecule type" value="Genomic_DNA"/>
</dbReference>
<dbReference type="PROSITE" id="PS50110">
    <property type="entry name" value="RESPONSE_REGULATORY"/>
    <property type="match status" value="1"/>
</dbReference>
<dbReference type="Gene3D" id="3.40.50.2300">
    <property type="match status" value="1"/>
</dbReference>
<dbReference type="InterPro" id="IPR043128">
    <property type="entry name" value="Rev_trsase/Diguanyl_cyclase"/>
</dbReference>
<dbReference type="PROSITE" id="PS50112">
    <property type="entry name" value="PAS"/>
    <property type="match status" value="1"/>
</dbReference>
<dbReference type="InterPro" id="IPR052155">
    <property type="entry name" value="Biofilm_reg_signaling"/>
</dbReference>
<dbReference type="CDD" id="cd01948">
    <property type="entry name" value="EAL"/>
    <property type="match status" value="1"/>
</dbReference>
<dbReference type="InterPro" id="IPR001789">
    <property type="entry name" value="Sig_transdc_resp-reg_receiver"/>
</dbReference>
<proteinExistence type="predicted"/>
<dbReference type="PROSITE" id="PS50887">
    <property type="entry name" value="GGDEF"/>
    <property type="match status" value="1"/>
</dbReference>
<dbReference type="InterPro" id="IPR000700">
    <property type="entry name" value="PAS-assoc_C"/>
</dbReference>
<sequence>MSAPDAGVASVAAPPAVLVVDDDARMLASVRDLLALRGYRVETADNGEAAIERLTHNGIDLALLDVRLGAVDGLDVLDHVRRQGSAPPVIMLSGDASIDTAIRALRRGAYDFVRKPYAPEELLRTVDNALRKHGLERENAQLAAQLDRSERLHRYMVDHSPDLIFIVAADGHIVFVNPSARLLGYEPAQLLGQHYLSLVHAADRELARTLFADSPEAAAGRAVELRLSDRDAARDAHHFELHARALALDEAGNGVQGMYCVARDITERKRAEETIAFQAYHDPLTGLANRLMLREQLATALNQARLRQSRLALMFLDLNRFKYVNDTLGHAVGDELLRRVANRLRECLRGGDLLARIGGDEFVLLLPDIRASQDAAVVAGKIHDALAQAFVIDGQELYIGTSIGVAFHPGDGNSVEALIKAADIAMYHCKSRHSGGGCDFYSAEMDAGFSGRFSLETAIRKGIDAHQFEVHYQPQVDGQSGEVDGVEALVRWNHPSRGLLLPAEFVQVAEDTGQIVPLGRLVLEQALRTFADWRTRGIAPGRLAVNISSQQIEQADFVPEIAGLLKQTGVPATMLELELTEHTVMRDVDRTVARLRALCELGVRVAIDDFGTGYSSLSYLERLPLDTIKIDREFVRNVCADKPDSPIVVAIVAMARGLGRKVVAEGVESETQRHYLDALGCRSMQGFLFSRPLASAAMERFLGEHLGAVL</sequence>
<gene>
    <name evidence="9" type="ORF">C7443_10397</name>
</gene>
<dbReference type="InterPro" id="IPR001633">
    <property type="entry name" value="EAL_dom"/>
</dbReference>
<evidence type="ECO:0000256" key="1">
    <source>
        <dbReference type="ARBA" id="ARBA00012282"/>
    </source>
</evidence>
<dbReference type="Pfam" id="PF00072">
    <property type="entry name" value="Response_reg"/>
    <property type="match status" value="1"/>
</dbReference>
<dbReference type="SUPFAM" id="SSF52172">
    <property type="entry name" value="CheY-like"/>
    <property type="match status" value="1"/>
</dbReference>
<dbReference type="Pfam" id="PF08448">
    <property type="entry name" value="PAS_4"/>
    <property type="match status" value="1"/>
</dbReference>
<dbReference type="InterPro" id="IPR000014">
    <property type="entry name" value="PAS"/>
</dbReference>
<dbReference type="CDD" id="cd00130">
    <property type="entry name" value="PAS"/>
    <property type="match status" value="1"/>
</dbReference>
<dbReference type="PANTHER" id="PTHR44757:SF2">
    <property type="entry name" value="BIOFILM ARCHITECTURE MAINTENANCE PROTEIN MBAA"/>
    <property type="match status" value="1"/>
</dbReference>
<feature type="domain" description="Response regulatory" evidence="4">
    <location>
        <begin position="16"/>
        <end position="130"/>
    </location>
</feature>